<gene>
    <name evidence="1" type="ORF">ACFPRA_17275</name>
</gene>
<organism evidence="1 2">
    <name type="scientific">Sporosarcina soli</name>
    <dbReference type="NCBI Taxonomy" id="334736"/>
    <lineage>
        <taxon>Bacteria</taxon>
        <taxon>Bacillati</taxon>
        <taxon>Bacillota</taxon>
        <taxon>Bacilli</taxon>
        <taxon>Bacillales</taxon>
        <taxon>Caryophanaceae</taxon>
        <taxon>Sporosarcina</taxon>
    </lineage>
</organism>
<dbReference type="EMBL" id="JBHSNO010000008">
    <property type="protein sequence ID" value="MFC5590660.1"/>
    <property type="molecule type" value="Genomic_DNA"/>
</dbReference>
<dbReference type="Proteomes" id="UP001596109">
    <property type="component" value="Unassembled WGS sequence"/>
</dbReference>
<reference evidence="2" key="1">
    <citation type="journal article" date="2019" name="Int. J. Syst. Evol. Microbiol.">
        <title>The Global Catalogue of Microorganisms (GCM) 10K type strain sequencing project: providing services to taxonomists for standard genome sequencing and annotation.</title>
        <authorList>
            <consortium name="The Broad Institute Genomics Platform"/>
            <consortium name="The Broad Institute Genome Sequencing Center for Infectious Disease"/>
            <person name="Wu L."/>
            <person name="Ma J."/>
        </authorList>
    </citation>
    <scope>NUCLEOTIDE SEQUENCE [LARGE SCALE GENOMIC DNA]</scope>
    <source>
        <strain evidence="2">CGMCC 4.1434</strain>
    </source>
</reference>
<proteinExistence type="predicted"/>
<keyword evidence="2" id="KW-1185">Reference proteome</keyword>
<comment type="caution">
    <text evidence="1">The sequence shown here is derived from an EMBL/GenBank/DDBJ whole genome shotgun (WGS) entry which is preliminary data.</text>
</comment>
<protein>
    <submittedName>
        <fullName evidence="1">Transcriptional regulator</fullName>
    </submittedName>
</protein>
<name>A0ABW0TQ98_9BACL</name>
<evidence type="ECO:0000313" key="2">
    <source>
        <dbReference type="Proteomes" id="UP001596109"/>
    </source>
</evidence>
<dbReference type="RefSeq" id="WP_381437437.1">
    <property type="nucleotide sequence ID" value="NZ_JBHSNO010000008.1"/>
</dbReference>
<sequence>MKIKIAVIGSADFCERTRQLTSARTDIELNSYVYEEPQQAPDLIRSLTPCDVLFFSGSLPYLYAKEALENVPIPSVHLKQDETEFAVTLLHLALQRSLDLKRISIDVRSKQNIESVLSDLNCTTERPFVHILQDNEPIQAIIAFHKQLALQQKTDMAITSVHAVHEQLQQQNIPAMKMIDPESSILRTIELAKQQAILHKSNSAQIAVGIVKNNDCTLDTAPITEMIASILQAHWEKQNRTFTLFTTMGNIEQALKRNDFLSAYQQLFGKAKLAFGCGETIIEATENAQFALDFIHQNDDHSFYVLDSDKKMHGPFPETGVAIEMKVNDPALVAMAEKTKLSPANVSKLLSFSHSRQTKQFTAHDLALYLNVSRRTAERTLKKLVDFNYAKIIGEEMAYKQGRPRSLYELNLPTYL</sequence>
<accession>A0ABW0TQ98</accession>
<evidence type="ECO:0000313" key="1">
    <source>
        <dbReference type="EMBL" id="MFC5590660.1"/>
    </source>
</evidence>